<feature type="domain" description="OmpA-like" evidence="2">
    <location>
        <begin position="58"/>
        <end position="129"/>
    </location>
</feature>
<feature type="chain" id="PRO_5028965467" evidence="1">
    <location>
        <begin position="29"/>
        <end position="144"/>
    </location>
</feature>
<dbReference type="Gene3D" id="3.30.1330.60">
    <property type="entry name" value="OmpA-like domain"/>
    <property type="match status" value="1"/>
</dbReference>
<evidence type="ECO:0000313" key="3">
    <source>
        <dbReference type="EMBL" id="QLI81287.1"/>
    </source>
</evidence>
<proteinExistence type="predicted"/>
<feature type="signal peptide" evidence="1">
    <location>
        <begin position="1"/>
        <end position="28"/>
    </location>
</feature>
<keyword evidence="1" id="KW-0732">Signal</keyword>
<dbReference type="SUPFAM" id="SSF103088">
    <property type="entry name" value="OmpA-like"/>
    <property type="match status" value="1"/>
</dbReference>
<accession>A0A7D5ZGA5</accession>
<dbReference type="RefSeq" id="WP_180308414.1">
    <property type="nucleotide sequence ID" value="NZ_CP058952.1"/>
</dbReference>
<sequence length="144" mass="15406">MNSAKILLGSSVLAFGLVLSGCQSNPSAAPKPTPTPSSSAVKVVPTPIVARDPYFLDFDKLSAKLTPEHEAQLQKLIPQLKAGKAFVVRGYSNKKEVGNAKDGALARALNVEKYLIEQGVPDKKMSVRYTTEDSKHGVEIDING</sequence>
<gene>
    <name evidence="3" type="ORF">HZU75_06980</name>
</gene>
<dbReference type="EMBL" id="CP058952">
    <property type="protein sequence ID" value="QLI81287.1"/>
    <property type="molecule type" value="Genomic_DNA"/>
</dbReference>
<organism evidence="3 4">
    <name type="scientific">Chitinibacter fontanus</name>
    <dbReference type="NCBI Taxonomy" id="1737446"/>
    <lineage>
        <taxon>Bacteria</taxon>
        <taxon>Pseudomonadati</taxon>
        <taxon>Pseudomonadota</taxon>
        <taxon>Betaproteobacteria</taxon>
        <taxon>Neisseriales</taxon>
        <taxon>Chitinibacteraceae</taxon>
        <taxon>Chitinibacter</taxon>
    </lineage>
</organism>
<reference evidence="3 4" key="1">
    <citation type="journal article" date="2016" name="Int. J. Syst. Evol. Microbiol.">
        <title>Chitinibacter fontanus sp. nov., isolated from a spring.</title>
        <authorList>
            <person name="Sheu S.Y."/>
            <person name="Li Y.S."/>
            <person name="Young C.C."/>
            <person name="Chen W.M."/>
        </authorList>
    </citation>
    <scope>NUCLEOTIDE SEQUENCE [LARGE SCALE GENOMIC DNA]</scope>
    <source>
        <strain evidence="3 4">STM-7</strain>
    </source>
</reference>
<keyword evidence="4" id="KW-1185">Reference proteome</keyword>
<dbReference type="InterPro" id="IPR006665">
    <property type="entry name" value="OmpA-like"/>
</dbReference>
<dbReference type="AlphaFoldDB" id="A0A7D5ZGA5"/>
<dbReference type="Pfam" id="PF00691">
    <property type="entry name" value="OmpA"/>
    <property type="match status" value="1"/>
</dbReference>
<dbReference type="KEGG" id="cfon:HZU75_06980"/>
<dbReference type="InterPro" id="IPR036737">
    <property type="entry name" value="OmpA-like_sf"/>
</dbReference>
<evidence type="ECO:0000259" key="2">
    <source>
        <dbReference type="Pfam" id="PF00691"/>
    </source>
</evidence>
<protein>
    <submittedName>
        <fullName evidence="3">OmpA family protein</fullName>
    </submittedName>
</protein>
<evidence type="ECO:0000313" key="4">
    <source>
        <dbReference type="Proteomes" id="UP000510822"/>
    </source>
</evidence>
<dbReference type="Proteomes" id="UP000510822">
    <property type="component" value="Chromosome"/>
</dbReference>
<name>A0A7D5ZGA5_9NEIS</name>
<evidence type="ECO:0000256" key="1">
    <source>
        <dbReference type="SAM" id="SignalP"/>
    </source>
</evidence>
<dbReference type="PROSITE" id="PS51257">
    <property type="entry name" value="PROKAR_LIPOPROTEIN"/>
    <property type="match status" value="1"/>
</dbReference>